<evidence type="ECO:0000256" key="1">
    <source>
        <dbReference type="SAM" id="MobiDB-lite"/>
    </source>
</evidence>
<protein>
    <submittedName>
        <fullName evidence="2">Uncharacterized protein</fullName>
    </submittedName>
</protein>
<feature type="region of interest" description="Disordered" evidence="1">
    <location>
        <begin position="36"/>
        <end position="73"/>
    </location>
</feature>
<dbReference type="EMBL" id="ML978126">
    <property type="protein sequence ID" value="KAF2099042.1"/>
    <property type="molecule type" value="Genomic_DNA"/>
</dbReference>
<dbReference type="Proteomes" id="UP000799772">
    <property type="component" value="Unassembled WGS sequence"/>
</dbReference>
<evidence type="ECO:0000313" key="2">
    <source>
        <dbReference type="EMBL" id="KAF2099042.1"/>
    </source>
</evidence>
<keyword evidence="3" id="KW-1185">Reference proteome</keyword>
<reference evidence="2" key="1">
    <citation type="journal article" date="2020" name="Stud. Mycol.">
        <title>101 Dothideomycetes genomes: a test case for predicting lifestyles and emergence of pathogens.</title>
        <authorList>
            <person name="Haridas S."/>
            <person name="Albert R."/>
            <person name="Binder M."/>
            <person name="Bloem J."/>
            <person name="Labutti K."/>
            <person name="Salamov A."/>
            <person name="Andreopoulos B."/>
            <person name="Baker S."/>
            <person name="Barry K."/>
            <person name="Bills G."/>
            <person name="Bluhm B."/>
            <person name="Cannon C."/>
            <person name="Castanera R."/>
            <person name="Culley D."/>
            <person name="Daum C."/>
            <person name="Ezra D."/>
            <person name="Gonzalez J."/>
            <person name="Henrissat B."/>
            <person name="Kuo A."/>
            <person name="Liang C."/>
            <person name="Lipzen A."/>
            <person name="Lutzoni F."/>
            <person name="Magnuson J."/>
            <person name="Mondo S."/>
            <person name="Nolan M."/>
            <person name="Ohm R."/>
            <person name="Pangilinan J."/>
            <person name="Park H.-J."/>
            <person name="Ramirez L."/>
            <person name="Alfaro M."/>
            <person name="Sun H."/>
            <person name="Tritt A."/>
            <person name="Yoshinaga Y."/>
            <person name="Zwiers L.-H."/>
            <person name="Turgeon B."/>
            <person name="Goodwin S."/>
            <person name="Spatafora J."/>
            <person name="Crous P."/>
            <person name="Grigoriev I."/>
        </authorList>
    </citation>
    <scope>NUCLEOTIDE SEQUENCE</scope>
    <source>
        <strain evidence="2">CBS 133067</strain>
    </source>
</reference>
<proteinExistence type="predicted"/>
<evidence type="ECO:0000313" key="3">
    <source>
        <dbReference type="Proteomes" id="UP000799772"/>
    </source>
</evidence>
<dbReference type="AlphaFoldDB" id="A0A9P4M965"/>
<name>A0A9P4M965_9PEZI</name>
<sequence length="185" mass="20579">MPRHLTTQSKDNGDFPRRRWIGKALHWLKKLKRKKSDQNLKAGFTKPYDQPTTQPPQREDTDTSPFPPNASQASNLFERRQGDHFGHRGTTSMENAVTYMARQVAAGNERLAAALADATTGWSGRPYGPTNMGPSSCYGLLMQLHRDQSEVHRVEDDTYAPLTPAASAVSQRSVLERRQSGGSKG</sequence>
<accession>A0A9P4M965</accession>
<organism evidence="2 3">
    <name type="scientific">Rhizodiscina lignyota</name>
    <dbReference type="NCBI Taxonomy" id="1504668"/>
    <lineage>
        <taxon>Eukaryota</taxon>
        <taxon>Fungi</taxon>
        <taxon>Dikarya</taxon>
        <taxon>Ascomycota</taxon>
        <taxon>Pezizomycotina</taxon>
        <taxon>Dothideomycetes</taxon>
        <taxon>Pleosporomycetidae</taxon>
        <taxon>Aulographales</taxon>
        <taxon>Rhizodiscinaceae</taxon>
        <taxon>Rhizodiscina</taxon>
    </lineage>
</organism>
<gene>
    <name evidence="2" type="ORF">NA57DRAFT_76277</name>
</gene>
<feature type="region of interest" description="Disordered" evidence="1">
    <location>
        <begin position="162"/>
        <end position="185"/>
    </location>
</feature>
<comment type="caution">
    <text evidence="2">The sequence shown here is derived from an EMBL/GenBank/DDBJ whole genome shotgun (WGS) entry which is preliminary data.</text>
</comment>